<accession>A0A562KCM1</accession>
<evidence type="ECO:0000313" key="4">
    <source>
        <dbReference type="EMBL" id="TWH93122.1"/>
    </source>
</evidence>
<comment type="caution">
    <text evidence="4">The sequence shown here is derived from an EMBL/GenBank/DDBJ whole genome shotgun (WGS) entry which is preliminary data.</text>
</comment>
<comment type="subunit">
    <text evidence="2">Monomer.</text>
</comment>
<evidence type="ECO:0000256" key="3">
    <source>
        <dbReference type="ARBA" id="ARBA00022837"/>
    </source>
</evidence>
<evidence type="ECO:0000256" key="1">
    <source>
        <dbReference type="ARBA" id="ARBA00001913"/>
    </source>
</evidence>
<dbReference type="OrthoDB" id="9795355at2"/>
<dbReference type="Proteomes" id="UP000315312">
    <property type="component" value="Unassembled WGS sequence"/>
</dbReference>
<evidence type="ECO:0000256" key="2">
    <source>
        <dbReference type="ARBA" id="ARBA00011245"/>
    </source>
</evidence>
<dbReference type="RefSeq" id="WP_133606260.1">
    <property type="nucleotide sequence ID" value="NZ_SNZC01000001.1"/>
</dbReference>
<dbReference type="InterPro" id="IPR008183">
    <property type="entry name" value="Aldose_1/G6P_1-epimerase"/>
</dbReference>
<gene>
    <name evidence="4" type="ORF">IP97_02191</name>
</gene>
<dbReference type="AlphaFoldDB" id="A0A562KCM1"/>
<dbReference type="InterPro" id="IPR037481">
    <property type="entry name" value="LacX"/>
</dbReference>
<dbReference type="GO" id="GO:0016853">
    <property type="term" value="F:isomerase activity"/>
    <property type="evidence" value="ECO:0007669"/>
    <property type="project" value="InterPro"/>
</dbReference>
<dbReference type="SUPFAM" id="SSF74650">
    <property type="entry name" value="Galactose mutarotase-like"/>
    <property type="match status" value="1"/>
</dbReference>
<dbReference type="EMBL" id="VLKM01000009">
    <property type="protein sequence ID" value="TWH93122.1"/>
    <property type="molecule type" value="Genomic_DNA"/>
</dbReference>
<dbReference type="Pfam" id="PF01263">
    <property type="entry name" value="Aldose_epim"/>
    <property type="match status" value="1"/>
</dbReference>
<keyword evidence="3" id="KW-0106">Calcium</keyword>
<evidence type="ECO:0000313" key="5">
    <source>
        <dbReference type="Proteomes" id="UP000315312"/>
    </source>
</evidence>
<dbReference type="GO" id="GO:0030246">
    <property type="term" value="F:carbohydrate binding"/>
    <property type="evidence" value="ECO:0007669"/>
    <property type="project" value="InterPro"/>
</dbReference>
<dbReference type="InterPro" id="IPR011013">
    <property type="entry name" value="Gal_mutarotase_sf_dom"/>
</dbReference>
<proteinExistence type="predicted"/>
<sequence>MIITLSNNKISASINTIGAELIRLEKDNQNYIWTVNETYWNKTSPILFPIVGRLKNDAYTIADKKYELPRHGFARNFEFQILNQTENSVVFVLESNSETLKNYPFEFQLQLEYELDGNELKMKYSVENRSEVTMPFSIGAHPAFAIEDSFSNYSLQFNEAEEFVSYELENEQFSNSFRKINSENGQIDLDYSLFEKDALVFKHLKSDKLTLLKGNQPYLSVEFEGFPYLGIWTKPNAPFLCIEPWCGLADNINHNGNIYEKEGIQLLENKSNFQRKIIINLL</sequence>
<dbReference type="GO" id="GO:0005975">
    <property type="term" value="P:carbohydrate metabolic process"/>
    <property type="evidence" value="ECO:0007669"/>
    <property type="project" value="InterPro"/>
</dbReference>
<dbReference type="Gene3D" id="2.70.98.10">
    <property type="match status" value="1"/>
</dbReference>
<comment type="cofactor">
    <cofactor evidence="1">
        <name>Ca(2+)</name>
        <dbReference type="ChEBI" id="CHEBI:29108"/>
    </cofactor>
</comment>
<reference evidence="4 5" key="1">
    <citation type="journal article" date="2015" name="Stand. Genomic Sci.">
        <title>Genomic Encyclopedia of Bacterial and Archaeal Type Strains, Phase III: the genomes of soil and plant-associated and newly described type strains.</title>
        <authorList>
            <person name="Whitman W.B."/>
            <person name="Woyke T."/>
            <person name="Klenk H.P."/>
            <person name="Zhou Y."/>
            <person name="Lilburn T.G."/>
            <person name="Beck B.J."/>
            <person name="De Vos P."/>
            <person name="Vandamme P."/>
            <person name="Eisen J.A."/>
            <person name="Garrity G."/>
            <person name="Hugenholtz P."/>
            <person name="Kyrpides N.C."/>
        </authorList>
    </citation>
    <scope>NUCLEOTIDE SEQUENCE [LARGE SCALE GENOMIC DNA]</scope>
    <source>
        <strain evidence="4 5">CGMCC 1.6844</strain>
    </source>
</reference>
<keyword evidence="5" id="KW-1185">Reference proteome</keyword>
<dbReference type="InterPro" id="IPR014718">
    <property type="entry name" value="GH-type_carb-bd"/>
</dbReference>
<name>A0A562KCM1_9FLAO</name>
<dbReference type="CDD" id="cd09024">
    <property type="entry name" value="Aldose_epim_lacX"/>
    <property type="match status" value="1"/>
</dbReference>
<dbReference type="PANTHER" id="PTHR11122">
    <property type="entry name" value="APOSPORY-ASSOCIATED PROTEIN C-RELATED"/>
    <property type="match status" value="1"/>
</dbReference>
<protein>
    <submittedName>
        <fullName evidence="4">Galactose mutarotase-like enzyme</fullName>
    </submittedName>
</protein>
<dbReference type="PANTHER" id="PTHR11122:SF13">
    <property type="entry name" value="GLUCOSE-6-PHOSPHATE 1-EPIMERASE"/>
    <property type="match status" value="1"/>
</dbReference>
<organism evidence="4 5">
    <name type="scientific">Flavobacterium cheniae</name>
    <dbReference type="NCBI Taxonomy" id="295428"/>
    <lineage>
        <taxon>Bacteria</taxon>
        <taxon>Pseudomonadati</taxon>
        <taxon>Bacteroidota</taxon>
        <taxon>Flavobacteriia</taxon>
        <taxon>Flavobacteriales</taxon>
        <taxon>Flavobacteriaceae</taxon>
        <taxon>Flavobacterium</taxon>
    </lineage>
</organism>